<keyword evidence="3" id="KW-0677">Repeat</keyword>
<feature type="domain" description="EGF-like" evidence="10">
    <location>
        <begin position="806"/>
        <end position="838"/>
    </location>
</feature>
<evidence type="ECO:0000256" key="9">
    <source>
        <dbReference type="SAM" id="SignalP"/>
    </source>
</evidence>
<feature type="domain" description="EGF-like" evidence="10">
    <location>
        <begin position="994"/>
        <end position="1036"/>
    </location>
</feature>
<feature type="domain" description="EGF-like" evidence="10">
    <location>
        <begin position="669"/>
        <end position="710"/>
    </location>
</feature>
<dbReference type="Gene3D" id="2.10.25.10">
    <property type="entry name" value="Laminin"/>
    <property type="match status" value="14"/>
</dbReference>
<evidence type="ECO:0000256" key="1">
    <source>
        <dbReference type="ARBA" id="ARBA00022536"/>
    </source>
</evidence>
<feature type="domain" description="EGF-like" evidence="10">
    <location>
        <begin position="360"/>
        <end position="401"/>
    </location>
</feature>
<reference evidence="11" key="1">
    <citation type="submission" date="2024-06" db="EMBL/GenBank/DDBJ databases">
        <authorList>
            <person name="Liu X."/>
            <person name="Lenzi L."/>
            <person name="Haldenby T S."/>
            <person name="Uol C."/>
        </authorList>
    </citation>
    <scope>NUCLEOTIDE SEQUENCE</scope>
</reference>
<feature type="domain" description="EGF-like" evidence="10">
    <location>
        <begin position="634"/>
        <end position="667"/>
    </location>
</feature>
<feature type="domain" description="EGF-like" evidence="10">
    <location>
        <begin position="960"/>
        <end position="992"/>
    </location>
</feature>
<gene>
    <name evidence="11" type="ORF">CDAUBV1_LOCUS15984</name>
</gene>
<protein>
    <recommendedName>
        <fullName evidence="10">EGF-like domain-containing protein</fullName>
    </recommendedName>
</protein>
<feature type="region of interest" description="Disordered" evidence="8">
    <location>
        <begin position="1092"/>
        <end position="1116"/>
    </location>
</feature>
<dbReference type="SMART" id="SM00179">
    <property type="entry name" value="EGF_CA"/>
    <property type="match status" value="9"/>
</dbReference>
<evidence type="ECO:0000256" key="5">
    <source>
        <dbReference type="ARBA" id="ARBA00023157"/>
    </source>
</evidence>
<feature type="domain" description="EGF-like" evidence="10">
    <location>
        <begin position="310"/>
        <end position="343"/>
    </location>
</feature>
<keyword evidence="4" id="KW-0106">Calcium</keyword>
<dbReference type="PROSITE" id="PS00010">
    <property type="entry name" value="ASX_HYDROXYL"/>
    <property type="match status" value="5"/>
</dbReference>
<dbReference type="InterPro" id="IPR013032">
    <property type="entry name" value="EGF-like_CS"/>
</dbReference>
<feature type="disulfide bond" evidence="7">
    <location>
        <begin position="581"/>
        <end position="590"/>
    </location>
</feature>
<feature type="disulfide bond" evidence="7">
    <location>
        <begin position="902"/>
        <end position="911"/>
    </location>
</feature>
<feature type="disulfide bond" evidence="7">
    <location>
        <begin position="314"/>
        <end position="324"/>
    </location>
</feature>
<evidence type="ECO:0000313" key="11">
    <source>
        <dbReference type="EMBL" id="CAL5140689.1"/>
    </source>
</evidence>
<evidence type="ECO:0000256" key="8">
    <source>
        <dbReference type="SAM" id="MobiDB-lite"/>
    </source>
</evidence>
<evidence type="ECO:0000256" key="6">
    <source>
        <dbReference type="ARBA" id="ARBA00023180"/>
    </source>
</evidence>
<accession>A0AAV2TW04</accession>
<feature type="disulfide bond" evidence="7">
    <location>
        <begin position="828"/>
        <end position="837"/>
    </location>
</feature>
<sequence>MILCLTIFLFLNEITNTLTAHLKGQNWNVYVDPYKGNSDTTISQGRSLDGDNDVTVSRLFESPKSRANLLQERARKFSRRVKRSFTFPKEPSAPNSLLWSPSSAEQNEKSGSEFGNDQVLEFYRNSGLWGHTAEESLGNDIPNHPDSGHLQPDPYIKEMVWNEEGQYWGYPHPQKEHPGDAAYPNDEFQHQIPYHDDGSCVPPFCMPVNCEQRSVHSCRSESVTKPCENKQTGTPCWPPPACLPAGFVCAPGYFGPHCMIANPTICNTLHSLHCTYGCTQVNKTYPDMQCICSPWSSVAPHDVCVPVKIDRFECPLGCSSHGTCDPDKKICHCYPGYKGQACEQKTDCPPGLTGEICQLDIDECLSGSSSCEQICVNTFGSFRCECYDGYTPDTNNPKRCTKVQDCKNECRTGQGDCNTQNKCVCRKGYEGERCERDVDECRTGTHECEQMCANTHGSYTCECGKGYRVDAGDFRRCVADTGVCQSQCVRGQGDCDSHDRCICRPGFEGDWCERDVDECRTGTHECEQMCVNTHGSYTCECGKGYRVDAGDFRRCVADTGVCQSQCVRGQGDCDSHDRCICRPGFEGDWCERDVDECRTGTHQCEQTCVNIHGSYICRCALGYVVNPKDQRRCLAVECSPLCAAPRGTCDQDGHCACSPGFTGPDCTTDVDECSSGEHSCQHVCLNTYGSYRCECYSGYRQDPNDRDRCLPETGCDPLCATNEGACAGRFCTHGTCRSVYVDGMIQNQCECQNGYQGPQCQFDIDECSHSSLNKCDQLCYNLPGSYICACRPGFILQNDNRTCLKISDMCGNGCLNGGECKQIFRCVCPPGFEGPRCDQRSAKCLKAMQCDHYCLTDTDGSFSCACRPGYQLASDGHSCVLNNTCVDSCENGGLCIRGKCICKKGFEGDRCEIDTDECALPASAHGCTYQCQNTYGSYECICADGYRRLEDKRTCVRVPDEVHCDPPCQNGGICNKDNTCECLRGYKGADCSEDIDECAHLKPCDPDFGICRNTPGGFECFCKPGYALLLDARHCIEESRAKHATHLLYRGYTQNRVVLAPYLPLSDEGKLVYSGELARRTRQVHKQLRKRQMTKNGQKPAIIGPDNKLIRSKDSA</sequence>
<dbReference type="InterPro" id="IPR000152">
    <property type="entry name" value="EGF-type_Asp/Asn_hydroxyl_site"/>
</dbReference>
<dbReference type="PROSITE" id="PS01187">
    <property type="entry name" value="EGF_CA"/>
    <property type="match status" value="5"/>
</dbReference>
<feature type="compositionally biased region" description="Polar residues" evidence="8">
    <location>
        <begin position="93"/>
        <end position="105"/>
    </location>
</feature>
<comment type="caution">
    <text evidence="11">The sequence shown here is derived from an EMBL/GenBank/DDBJ whole genome shotgun (WGS) entry which is preliminary data.</text>
</comment>
<dbReference type="PANTHER" id="PTHR24039">
    <property type="entry name" value="FIBRILLIN-RELATED"/>
    <property type="match status" value="1"/>
</dbReference>
<feature type="signal peptide" evidence="9">
    <location>
        <begin position="1"/>
        <end position="19"/>
    </location>
</feature>
<feature type="domain" description="EGF-like" evidence="10">
    <location>
        <begin position="881"/>
        <end position="912"/>
    </location>
</feature>
<feature type="domain" description="EGF-like" evidence="10">
    <location>
        <begin position="480"/>
        <end position="513"/>
    </location>
</feature>
<dbReference type="GO" id="GO:0005509">
    <property type="term" value="F:calcium ion binding"/>
    <property type="evidence" value="ECO:0007669"/>
    <property type="project" value="InterPro"/>
</dbReference>
<dbReference type="FunFam" id="2.10.25.10:FF:000038">
    <property type="entry name" value="Fibrillin 2"/>
    <property type="match status" value="2"/>
</dbReference>
<evidence type="ECO:0000256" key="7">
    <source>
        <dbReference type="PROSITE-ProRule" id="PRU00076"/>
    </source>
</evidence>
<feature type="disulfide bond" evidence="7">
    <location>
        <begin position="657"/>
        <end position="666"/>
    </location>
</feature>
<feature type="disulfide bond" evidence="7">
    <location>
        <begin position="964"/>
        <end position="974"/>
    </location>
</feature>
<dbReference type="Pfam" id="PF12661">
    <property type="entry name" value="hEGF"/>
    <property type="match status" value="2"/>
</dbReference>
<feature type="disulfide bond" evidence="7">
    <location>
        <begin position="425"/>
        <end position="434"/>
    </location>
</feature>
<feature type="disulfide bond" evidence="7">
    <location>
        <begin position="333"/>
        <end position="342"/>
    </location>
</feature>
<feature type="disulfide bond" evidence="7">
    <location>
        <begin position="751"/>
        <end position="760"/>
    </location>
</feature>
<dbReference type="InterPro" id="IPR018097">
    <property type="entry name" value="EGF_Ca-bd_CS"/>
</dbReference>
<dbReference type="SUPFAM" id="SSF57184">
    <property type="entry name" value="Growth factor receptor domain"/>
    <property type="match status" value="4"/>
</dbReference>
<dbReference type="InterPro" id="IPR049883">
    <property type="entry name" value="NOTCH1_EGF-like"/>
</dbReference>
<feature type="domain" description="EGF-like" evidence="10">
    <location>
        <begin position="402"/>
        <end position="435"/>
    </location>
</feature>
<proteinExistence type="predicted"/>
<evidence type="ECO:0000256" key="4">
    <source>
        <dbReference type="ARBA" id="ARBA00022837"/>
    </source>
</evidence>
<dbReference type="EMBL" id="CAXLJL010000767">
    <property type="protein sequence ID" value="CAL5140689.1"/>
    <property type="molecule type" value="Genomic_DNA"/>
</dbReference>
<keyword evidence="2 9" id="KW-0732">Signal</keyword>
<keyword evidence="5 7" id="KW-1015">Disulfide bond</keyword>
<dbReference type="Pfam" id="PF23106">
    <property type="entry name" value="EGF_Teneurin"/>
    <property type="match status" value="2"/>
</dbReference>
<comment type="caution">
    <text evidence="7">Lacks conserved residue(s) required for the propagation of feature annotation.</text>
</comment>
<evidence type="ECO:0000313" key="12">
    <source>
        <dbReference type="Proteomes" id="UP001497525"/>
    </source>
</evidence>
<feature type="disulfide bond" evidence="7">
    <location>
        <begin position="810"/>
        <end position="820"/>
    </location>
</feature>
<evidence type="ECO:0000256" key="2">
    <source>
        <dbReference type="ARBA" id="ARBA00022729"/>
    </source>
</evidence>
<evidence type="ECO:0000256" key="3">
    <source>
        <dbReference type="ARBA" id="ARBA00022737"/>
    </source>
</evidence>
<feature type="disulfide bond" evidence="7">
    <location>
        <begin position="503"/>
        <end position="512"/>
    </location>
</feature>
<feature type="domain" description="EGF-like" evidence="10">
    <location>
        <begin position="722"/>
        <end position="761"/>
    </location>
</feature>
<evidence type="ECO:0000259" key="10">
    <source>
        <dbReference type="PROSITE" id="PS50026"/>
    </source>
</evidence>
<name>A0AAV2TW04_CALDB</name>
<dbReference type="Proteomes" id="UP001497525">
    <property type="component" value="Unassembled WGS sequence"/>
</dbReference>
<organism evidence="11 12">
    <name type="scientific">Calicophoron daubneyi</name>
    <name type="common">Rumen fluke</name>
    <name type="synonym">Paramphistomum daubneyi</name>
    <dbReference type="NCBI Taxonomy" id="300641"/>
    <lineage>
        <taxon>Eukaryota</taxon>
        <taxon>Metazoa</taxon>
        <taxon>Spiralia</taxon>
        <taxon>Lophotrochozoa</taxon>
        <taxon>Platyhelminthes</taxon>
        <taxon>Trematoda</taxon>
        <taxon>Digenea</taxon>
        <taxon>Plagiorchiida</taxon>
        <taxon>Pronocephalata</taxon>
        <taxon>Paramphistomoidea</taxon>
        <taxon>Paramphistomidae</taxon>
        <taxon>Calicophoron</taxon>
    </lineage>
</organism>
<dbReference type="SUPFAM" id="SSF57196">
    <property type="entry name" value="EGF/Laminin"/>
    <property type="match status" value="2"/>
</dbReference>
<keyword evidence="1 7" id="KW-0245">EGF-like domain</keyword>
<dbReference type="InterPro" id="IPR009030">
    <property type="entry name" value="Growth_fac_rcpt_cys_sf"/>
</dbReference>
<dbReference type="Pfam" id="PF07645">
    <property type="entry name" value="EGF_CA"/>
    <property type="match status" value="8"/>
</dbReference>
<feature type="disulfide bond" evidence="7">
    <location>
        <begin position="726"/>
        <end position="736"/>
    </location>
</feature>
<dbReference type="PROSITE" id="PS00022">
    <property type="entry name" value="EGF_1"/>
    <property type="match status" value="9"/>
</dbReference>
<dbReference type="CDD" id="cd00054">
    <property type="entry name" value="EGF_CA"/>
    <property type="match status" value="1"/>
</dbReference>
<dbReference type="PROSITE" id="PS01186">
    <property type="entry name" value="EGF_2"/>
    <property type="match status" value="12"/>
</dbReference>
<keyword evidence="6" id="KW-0325">Glycoprotein</keyword>
<dbReference type="SMART" id="SM00181">
    <property type="entry name" value="EGF"/>
    <property type="match status" value="19"/>
</dbReference>
<feature type="domain" description="EGF-like" evidence="10">
    <location>
        <begin position="763"/>
        <end position="804"/>
    </location>
</feature>
<dbReference type="PROSITE" id="PS50026">
    <property type="entry name" value="EGF_3"/>
    <property type="match status" value="13"/>
</dbReference>
<dbReference type="AlphaFoldDB" id="A0AAV2TW04"/>
<feature type="disulfide bond" evidence="7">
    <location>
        <begin position="885"/>
        <end position="895"/>
    </location>
</feature>
<dbReference type="PANTHER" id="PTHR24039:SF28">
    <property type="entry name" value="EGF-LIKE DOMAIN-CONTAINING PROTEIN"/>
    <property type="match status" value="1"/>
</dbReference>
<dbReference type="Pfam" id="PF12662">
    <property type="entry name" value="cEGF"/>
    <property type="match status" value="1"/>
</dbReference>
<feature type="disulfide bond" evidence="7">
    <location>
        <begin position="982"/>
        <end position="991"/>
    </location>
</feature>
<dbReference type="FunFam" id="2.10.25.10:FF:000240">
    <property type="entry name" value="Vitamin K-dependent protein S"/>
    <property type="match status" value="1"/>
</dbReference>
<feature type="domain" description="EGF-like" evidence="10">
    <location>
        <begin position="558"/>
        <end position="591"/>
    </location>
</feature>
<dbReference type="InterPro" id="IPR000742">
    <property type="entry name" value="EGF"/>
</dbReference>
<feature type="region of interest" description="Disordered" evidence="8">
    <location>
        <begin position="85"/>
        <end position="113"/>
    </location>
</feature>
<dbReference type="InterPro" id="IPR026823">
    <property type="entry name" value="cEGF"/>
</dbReference>
<dbReference type="InterPro" id="IPR001881">
    <property type="entry name" value="EGF-like_Ca-bd_dom"/>
</dbReference>
<feature type="chain" id="PRO_5043371305" description="EGF-like domain-containing protein" evidence="9">
    <location>
        <begin position="20"/>
        <end position="1116"/>
    </location>
</feature>
<dbReference type="FunFam" id="2.10.25.10:FF:000139">
    <property type="entry name" value="Fibulin-1"/>
    <property type="match status" value="1"/>
</dbReference>